<sequence length="224" mass="25829">MMDYVDVLEYMDAGKLDGLAQSAANDADLDNIRRFVRLDAAIRRQTTGGTYDRTRPSIERQVLVSFWEKPRTGFHYEQTAGLLQPIDFGSKLLDIPWSSQAFNTFKRNNNVKGLHLEHVTPIKQLWQCLLEIEKADTTKNGTDWRREAGAYLRNNYRVAVVTEDEAKGIDRYFSRDRNPFRDAQTPFKRYEAAINKARKKKAGDRIWAATKALDTSKFVHPGRN</sequence>
<reference evidence="1 2" key="1">
    <citation type="submission" date="2014-03" db="EMBL/GenBank/DDBJ databases">
        <title>Genomics of Bifidobacteria.</title>
        <authorList>
            <person name="Ventura M."/>
            <person name="Milani C."/>
            <person name="Lugli G.A."/>
        </authorList>
    </citation>
    <scope>NUCLEOTIDE SEQUENCE [LARGE SCALE GENOMIC DNA]</scope>
    <source>
        <strain evidence="1 2">DSM 23967</strain>
    </source>
</reference>
<name>A0A087D250_9BIFI</name>
<dbReference type="EMBL" id="JGZN01000029">
    <property type="protein sequence ID" value="KFI89600.1"/>
    <property type="molecule type" value="Genomic_DNA"/>
</dbReference>
<comment type="caution">
    <text evidence="1">The sequence shown here is derived from an EMBL/GenBank/DDBJ whole genome shotgun (WGS) entry which is preliminary data.</text>
</comment>
<evidence type="ECO:0000313" key="1">
    <source>
        <dbReference type="EMBL" id="KFI89600.1"/>
    </source>
</evidence>
<evidence type="ECO:0000313" key="2">
    <source>
        <dbReference type="Proteomes" id="UP000029066"/>
    </source>
</evidence>
<dbReference type="AlphaFoldDB" id="A0A087D250"/>
<protein>
    <submittedName>
        <fullName evidence="1">Uncharacterized protein</fullName>
    </submittedName>
</protein>
<dbReference type="RefSeq" id="WP_033892171.1">
    <property type="nucleotide sequence ID" value="NZ_JDUT01000017.1"/>
</dbReference>
<organism evidence="1 2">
    <name type="scientific">Bifidobacterium saguini DSM 23967</name>
    <dbReference type="NCBI Taxonomy" id="1437607"/>
    <lineage>
        <taxon>Bacteria</taxon>
        <taxon>Bacillati</taxon>
        <taxon>Actinomycetota</taxon>
        <taxon>Actinomycetes</taxon>
        <taxon>Bifidobacteriales</taxon>
        <taxon>Bifidobacteriaceae</taxon>
        <taxon>Bifidobacterium</taxon>
    </lineage>
</organism>
<proteinExistence type="predicted"/>
<accession>A0A087D250</accession>
<gene>
    <name evidence="1" type="ORF">BISA_2327</name>
</gene>
<dbReference type="Proteomes" id="UP000029066">
    <property type="component" value="Unassembled WGS sequence"/>
</dbReference>